<comment type="caution">
    <text evidence="2">The sequence shown here is derived from an EMBL/GenBank/DDBJ whole genome shotgun (WGS) entry which is preliminary data.</text>
</comment>
<feature type="region of interest" description="Disordered" evidence="1">
    <location>
        <begin position="37"/>
        <end position="108"/>
    </location>
</feature>
<gene>
    <name evidence="2" type="ORF">OUZ56_004461</name>
</gene>
<accession>A0ABQ9YQ06</accession>
<feature type="compositionally biased region" description="Basic and acidic residues" evidence="1">
    <location>
        <begin position="37"/>
        <end position="55"/>
    </location>
</feature>
<evidence type="ECO:0000313" key="2">
    <source>
        <dbReference type="EMBL" id="KAK4002649.1"/>
    </source>
</evidence>
<dbReference type="Proteomes" id="UP001234178">
    <property type="component" value="Unassembled WGS sequence"/>
</dbReference>
<keyword evidence="3" id="KW-1185">Reference proteome</keyword>
<reference evidence="2 3" key="1">
    <citation type="journal article" date="2023" name="Nucleic Acids Res.">
        <title>The hologenome of Daphnia magna reveals possible DNA methylation and microbiome-mediated evolution of the host genome.</title>
        <authorList>
            <person name="Chaturvedi A."/>
            <person name="Li X."/>
            <person name="Dhandapani V."/>
            <person name="Marshall H."/>
            <person name="Kissane S."/>
            <person name="Cuenca-Cambronero M."/>
            <person name="Asole G."/>
            <person name="Calvet F."/>
            <person name="Ruiz-Romero M."/>
            <person name="Marangio P."/>
            <person name="Guigo R."/>
            <person name="Rago D."/>
            <person name="Mirbahai L."/>
            <person name="Eastwood N."/>
            <person name="Colbourne J.K."/>
            <person name="Zhou J."/>
            <person name="Mallon E."/>
            <person name="Orsini L."/>
        </authorList>
    </citation>
    <scope>NUCLEOTIDE SEQUENCE [LARGE SCALE GENOMIC DNA]</scope>
    <source>
        <strain evidence="2">LRV0_1</strain>
    </source>
</reference>
<name>A0ABQ9YQ06_9CRUS</name>
<protein>
    <submittedName>
        <fullName evidence="2">Uncharacterized protein</fullName>
    </submittedName>
</protein>
<feature type="compositionally biased region" description="Basic residues" evidence="1">
    <location>
        <begin position="93"/>
        <end position="108"/>
    </location>
</feature>
<organism evidence="2 3">
    <name type="scientific">Daphnia magna</name>
    <dbReference type="NCBI Taxonomy" id="35525"/>
    <lineage>
        <taxon>Eukaryota</taxon>
        <taxon>Metazoa</taxon>
        <taxon>Ecdysozoa</taxon>
        <taxon>Arthropoda</taxon>
        <taxon>Crustacea</taxon>
        <taxon>Branchiopoda</taxon>
        <taxon>Diplostraca</taxon>
        <taxon>Cladocera</taxon>
        <taxon>Anomopoda</taxon>
        <taxon>Daphniidae</taxon>
        <taxon>Daphnia</taxon>
    </lineage>
</organism>
<evidence type="ECO:0000313" key="3">
    <source>
        <dbReference type="Proteomes" id="UP001234178"/>
    </source>
</evidence>
<sequence length="108" mass="12278">MDVAATPCGQASRYFRTTPLEVKVTFFLVTKTQDKKYLNADSEGKRGTKREDDFPKSAIISKKKKKYKNIEDEEGGNGGIEDNSFASTTKVSKNNKRKQQENRKKKKP</sequence>
<proteinExistence type="predicted"/>
<evidence type="ECO:0000256" key="1">
    <source>
        <dbReference type="SAM" id="MobiDB-lite"/>
    </source>
</evidence>
<dbReference type="EMBL" id="JAOYFB010000001">
    <property type="protein sequence ID" value="KAK4002649.1"/>
    <property type="molecule type" value="Genomic_DNA"/>
</dbReference>